<dbReference type="GO" id="GO:0002132">
    <property type="term" value="P:wobble position uridine ribose methylation"/>
    <property type="evidence" value="ECO:0007669"/>
    <property type="project" value="TreeGrafter"/>
</dbReference>
<dbReference type="SUPFAM" id="SSF75217">
    <property type="entry name" value="alpha/beta knot"/>
    <property type="match status" value="1"/>
</dbReference>
<evidence type="ECO:0000256" key="4">
    <source>
        <dbReference type="ARBA" id="ARBA00022691"/>
    </source>
</evidence>
<evidence type="ECO:0000256" key="6">
    <source>
        <dbReference type="HAMAP-Rule" id="MF_01885"/>
    </source>
</evidence>
<dbReference type="HAMAP" id="MF_01885">
    <property type="entry name" value="tRNA_methyltr_TrmL"/>
    <property type="match status" value="1"/>
</dbReference>
<gene>
    <name evidence="6" type="primary">trmL</name>
    <name evidence="9" type="ORF">E4680_00690</name>
</gene>
<dbReference type="Proteomes" id="UP000297890">
    <property type="component" value="Unassembled WGS sequence"/>
</dbReference>
<dbReference type="PANTHER" id="PTHR42971:SF1">
    <property type="entry name" value="TRNA (CYTIDINE(34)-2'-O)-METHYLTRANSFERASE"/>
    <property type="match status" value="1"/>
</dbReference>
<comment type="similarity">
    <text evidence="6">Belongs to the class IV-like SAM-binding methyltransferase superfamily. RNA methyltransferase TrmH family. TrmL subfamily.</text>
</comment>
<dbReference type="OrthoDB" id="9789043at2"/>
<dbReference type="GO" id="GO:0042802">
    <property type="term" value="F:identical protein binding"/>
    <property type="evidence" value="ECO:0007669"/>
    <property type="project" value="UniProtKB-ARBA"/>
</dbReference>
<keyword evidence="5 6" id="KW-0819">tRNA processing</keyword>
<dbReference type="EC" id="2.1.1.207" evidence="6"/>
<evidence type="ECO:0000313" key="9">
    <source>
        <dbReference type="EMBL" id="TFZ84092.1"/>
    </source>
</evidence>
<evidence type="ECO:0000313" key="10">
    <source>
        <dbReference type="Proteomes" id="UP000297890"/>
    </source>
</evidence>
<evidence type="ECO:0000256" key="5">
    <source>
        <dbReference type="ARBA" id="ARBA00022694"/>
    </source>
</evidence>
<evidence type="ECO:0000256" key="3">
    <source>
        <dbReference type="ARBA" id="ARBA00022679"/>
    </source>
</evidence>
<evidence type="ECO:0000256" key="1">
    <source>
        <dbReference type="ARBA" id="ARBA00022490"/>
    </source>
</evidence>
<keyword evidence="1 6" id="KW-0963">Cytoplasm</keyword>
<reference evidence="9 10" key="1">
    <citation type="journal article" date="2019" name="ISME J.">
        <title>Candidatus Macondimonas diazotrophica, a novel gammaproteobacterial genus dominating crude-oil-contaminated coastal sediments.</title>
        <authorList>
            <person name="Karthikeyan S."/>
            <person name="Konstantinidis K."/>
        </authorList>
    </citation>
    <scope>NUCLEOTIDE SEQUENCE [LARGE SCALE GENOMIC DNA]</scope>
    <source>
        <strain evidence="9 10">KTK01</strain>
    </source>
</reference>
<comment type="catalytic activity">
    <reaction evidence="6">
        <text>cytidine(34) in tRNA + S-adenosyl-L-methionine = 2'-O-methylcytidine(34) in tRNA + S-adenosyl-L-homocysteine + H(+)</text>
        <dbReference type="Rhea" id="RHEA:43084"/>
        <dbReference type="Rhea" id="RHEA-COMP:10331"/>
        <dbReference type="Rhea" id="RHEA-COMP:10332"/>
        <dbReference type="ChEBI" id="CHEBI:15378"/>
        <dbReference type="ChEBI" id="CHEBI:57856"/>
        <dbReference type="ChEBI" id="CHEBI:59789"/>
        <dbReference type="ChEBI" id="CHEBI:74495"/>
        <dbReference type="ChEBI" id="CHEBI:82748"/>
        <dbReference type="EC" id="2.1.1.207"/>
    </reaction>
</comment>
<comment type="subcellular location">
    <subcellularLocation>
        <location evidence="6">Cytoplasm</location>
    </subcellularLocation>
</comment>
<dbReference type="GO" id="GO:0141098">
    <property type="term" value="F:tRNA (cytidine(34)-2'-O)-methyltransferase activity"/>
    <property type="evidence" value="ECO:0007669"/>
    <property type="project" value="RHEA"/>
</dbReference>
<dbReference type="GO" id="GO:0002131">
    <property type="term" value="P:wobble position cytosine ribose methylation"/>
    <property type="evidence" value="ECO:0007669"/>
    <property type="project" value="TreeGrafter"/>
</dbReference>
<dbReference type="InterPro" id="IPR029026">
    <property type="entry name" value="tRNA_m1G_MTases_N"/>
</dbReference>
<keyword evidence="4 6" id="KW-0949">S-adenosyl-L-methionine</keyword>
<organism evidence="9 10">
    <name type="scientific">Candidatus Macondimonas diazotrophica</name>
    <dbReference type="NCBI Taxonomy" id="2305248"/>
    <lineage>
        <taxon>Bacteria</taxon>
        <taxon>Pseudomonadati</taxon>
        <taxon>Pseudomonadota</taxon>
        <taxon>Gammaproteobacteria</taxon>
        <taxon>Chromatiales</taxon>
        <taxon>Ectothiorhodospiraceae</taxon>
        <taxon>Candidatus Macondimonas</taxon>
    </lineage>
</organism>
<dbReference type="Pfam" id="PF00588">
    <property type="entry name" value="SpoU_methylase"/>
    <property type="match status" value="1"/>
</dbReference>
<evidence type="ECO:0000256" key="2">
    <source>
        <dbReference type="ARBA" id="ARBA00022603"/>
    </source>
</evidence>
<dbReference type="InterPro" id="IPR001537">
    <property type="entry name" value="SpoU_MeTrfase"/>
</dbReference>
<dbReference type="EMBL" id="SRIO01000001">
    <property type="protein sequence ID" value="TFZ84092.1"/>
    <property type="molecule type" value="Genomic_DNA"/>
</dbReference>
<dbReference type="InterPro" id="IPR016914">
    <property type="entry name" value="TrmL"/>
</dbReference>
<feature type="binding site" evidence="6 7">
    <location>
        <position position="118"/>
    </location>
    <ligand>
        <name>S-adenosyl-L-methionine</name>
        <dbReference type="ChEBI" id="CHEBI:59789"/>
    </ligand>
</feature>
<dbReference type="PANTHER" id="PTHR42971">
    <property type="entry name" value="TRNA (CYTIDINE(34)-2'-O)-METHYLTRANSFERASE"/>
    <property type="match status" value="1"/>
</dbReference>
<keyword evidence="3 6" id="KW-0808">Transferase</keyword>
<accession>A0A4Z0FEG0</accession>
<comment type="function">
    <text evidence="6">Methylates the ribose at the nucleotide 34 wobble position in the two leucyl isoacceptors tRNA(Leu)(CmAA) and tRNA(Leu)(cmnm5UmAA). Catalyzes the methyl transfer from S-adenosyl-L-methionine to the 2'-OH of the wobble nucleotide.</text>
</comment>
<keyword evidence="10" id="KW-1185">Reference proteome</keyword>
<feature type="domain" description="tRNA/rRNA methyltransferase SpoU type" evidence="8">
    <location>
        <begin position="20"/>
        <end position="158"/>
    </location>
</feature>
<dbReference type="FunFam" id="3.40.1280.10:FF:000002">
    <property type="entry name" value="Peptidylprolyl isomerase"/>
    <property type="match status" value="1"/>
</dbReference>
<sequence length="172" mass="18868">MDARVSAILSTQTDEAGSALHVLLYEPEIPPNTGNVIRLCANSGARLHLIHPLGFTLDEARLRRAGLDYRELTVIEEHAGLTACLERVRPRRLFALSTRGKGSLFDARFEPGDALLFGPESRGLPEAVLATLPQDCILRLPMRPGNRSLNLSNAVAVSVFEAWRQWGFPGAE</sequence>
<comment type="subunit">
    <text evidence="6">Homodimer.</text>
</comment>
<evidence type="ECO:0000259" key="8">
    <source>
        <dbReference type="Pfam" id="PF00588"/>
    </source>
</evidence>
<dbReference type="GO" id="GO:0003723">
    <property type="term" value="F:RNA binding"/>
    <property type="evidence" value="ECO:0007669"/>
    <property type="project" value="InterPro"/>
</dbReference>
<dbReference type="CDD" id="cd18094">
    <property type="entry name" value="SpoU-like_TrmL"/>
    <property type="match status" value="1"/>
</dbReference>
<evidence type="ECO:0000256" key="7">
    <source>
        <dbReference type="PIRSR" id="PIRSR029256-1"/>
    </source>
</evidence>
<dbReference type="AlphaFoldDB" id="A0A4Z0FEG0"/>
<dbReference type="GO" id="GO:0141102">
    <property type="term" value="F:tRNA (5-carboxymethylaminomethyluridine(34)-2'-O)-methyltransferase activity"/>
    <property type="evidence" value="ECO:0007669"/>
    <property type="project" value="RHEA"/>
</dbReference>
<protein>
    <recommendedName>
        <fullName evidence="6">tRNA (cytidine(34)-2'-O)-methyltransferase</fullName>
        <ecNumber evidence="6">2.1.1.207</ecNumber>
    </recommendedName>
    <alternativeName>
        <fullName evidence="6">tRNA (cytidine/uridine-2'-O-)-methyltransferase TrmL</fullName>
    </alternativeName>
</protein>
<comment type="caution">
    <text evidence="9">The sequence shown here is derived from an EMBL/GenBank/DDBJ whole genome shotgun (WGS) entry which is preliminary data.</text>
</comment>
<feature type="binding site" evidence="6 7">
    <location>
        <position position="148"/>
    </location>
    <ligand>
        <name>S-adenosyl-L-methionine</name>
        <dbReference type="ChEBI" id="CHEBI:59789"/>
    </ligand>
</feature>
<dbReference type="PIRSF" id="PIRSF029256">
    <property type="entry name" value="SpoU_TrmH_prd"/>
    <property type="match status" value="1"/>
</dbReference>
<dbReference type="InterPro" id="IPR029028">
    <property type="entry name" value="Alpha/beta_knot_MTases"/>
</dbReference>
<feature type="binding site" evidence="6 7">
    <location>
        <position position="96"/>
    </location>
    <ligand>
        <name>S-adenosyl-L-methionine</name>
        <dbReference type="ChEBI" id="CHEBI:59789"/>
    </ligand>
</feature>
<name>A0A4Z0FEG0_9GAMM</name>
<feature type="binding site" evidence="6 7">
    <location>
        <position position="140"/>
    </location>
    <ligand>
        <name>S-adenosyl-L-methionine</name>
        <dbReference type="ChEBI" id="CHEBI:59789"/>
    </ligand>
</feature>
<comment type="catalytic activity">
    <reaction evidence="6">
        <text>5-carboxymethylaminomethyluridine(34) in tRNA(Leu) + S-adenosyl-L-methionine = 5-carboxymethylaminomethyl-2'-O-methyluridine(34) in tRNA(Leu) + S-adenosyl-L-homocysteine + H(+)</text>
        <dbReference type="Rhea" id="RHEA:43088"/>
        <dbReference type="Rhea" id="RHEA-COMP:10333"/>
        <dbReference type="Rhea" id="RHEA-COMP:10334"/>
        <dbReference type="ChEBI" id="CHEBI:15378"/>
        <dbReference type="ChEBI" id="CHEBI:57856"/>
        <dbReference type="ChEBI" id="CHEBI:59789"/>
        <dbReference type="ChEBI" id="CHEBI:74508"/>
        <dbReference type="ChEBI" id="CHEBI:74511"/>
        <dbReference type="EC" id="2.1.1.207"/>
    </reaction>
</comment>
<keyword evidence="2 6" id="KW-0489">Methyltransferase</keyword>
<dbReference type="GO" id="GO:0005737">
    <property type="term" value="C:cytoplasm"/>
    <property type="evidence" value="ECO:0007669"/>
    <property type="project" value="UniProtKB-SubCell"/>
</dbReference>
<proteinExistence type="inferred from homology"/>
<dbReference type="Gene3D" id="3.40.1280.10">
    <property type="match status" value="1"/>
</dbReference>